<dbReference type="SUPFAM" id="SSF55031">
    <property type="entry name" value="Bacterial exopeptidase dimerisation domain"/>
    <property type="match status" value="1"/>
</dbReference>
<evidence type="ECO:0000259" key="3">
    <source>
        <dbReference type="Pfam" id="PF07687"/>
    </source>
</evidence>
<dbReference type="InterPro" id="IPR050072">
    <property type="entry name" value="Peptidase_M20A"/>
</dbReference>
<protein>
    <recommendedName>
        <fullName evidence="3">Peptidase M20 dimerisation domain-containing protein</fullName>
    </recommendedName>
</protein>
<dbReference type="InterPro" id="IPR036264">
    <property type="entry name" value="Bact_exopeptidase_dim_dom"/>
</dbReference>
<organism evidence="4 5">
    <name type="scientific">Candidatus Woesebacteria bacterium GW2011_GWA1_39_8</name>
    <dbReference type="NCBI Taxonomy" id="1618552"/>
    <lineage>
        <taxon>Bacteria</taxon>
        <taxon>Candidatus Woeseibacteriota</taxon>
    </lineage>
</organism>
<dbReference type="GO" id="GO:0006526">
    <property type="term" value="P:L-arginine biosynthetic process"/>
    <property type="evidence" value="ECO:0007669"/>
    <property type="project" value="TreeGrafter"/>
</dbReference>
<dbReference type="Gene3D" id="3.40.630.10">
    <property type="entry name" value="Zn peptidases"/>
    <property type="match status" value="1"/>
</dbReference>
<comment type="caution">
    <text evidence="4">The sequence shown here is derived from an EMBL/GenBank/DDBJ whole genome shotgun (WGS) entry which is preliminary data.</text>
</comment>
<dbReference type="InterPro" id="IPR011650">
    <property type="entry name" value="Peptidase_M20_dimer"/>
</dbReference>
<evidence type="ECO:0000256" key="2">
    <source>
        <dbReference type="ARBA" id="ARBA00022801"/>
    </source>
</evidence>
<keyword evidence="1" id="KW-0479">Metal-binding</keyword>
<feature type="domain" description="Peptidase M20 dimerisation" evidence="3">
    <location>
        <begin position="165"/>
        <end position="266"/>
    </location>
</feature>
<gene>
    <name evidence="4" type="ORF">UT61_C0048G0005</name>
</gene>
<dbReference type="Pfam" id="PF07687">
    <property type="entry name" value="M20_dimer"/>
    <property type="match status" value="1"/>
</dbReference>
<dbReference type="AlphaFoldDB" id="A0A0G0SSB6"/>
<evidence type="ECO:0000256" key="1">
    <source>
        <dbReference type="ARBA" id="ARBA00022723"/>
    </source>
</evidence>
<dbReference type="Proteomes" id="UP000034793">
    <property type="component" value="Unassembled WGS sequence"/>
</dbReference>
<dbReference type="GO" id="GO:0046872">
    <property type="term" value="F:metal ion binding"/>
    <property type="evidence" value="ECO:0007669"/>
    <property type="project" value="UniProtKB-KW"/>
</dbReference>
<name>A0A0G0SSB6_9BACT</name>
<accession>A0A0G0SSB6</accession>
<dbReference type="Gene3D" id="3.30.70.360">
    <property type="match status" value="1"/>
</dbReference>
<reference evidence="4 5" key="1">
    <citation type="journal article" date="2015" name="Nature">
        <title>rRNA introns, odd ribosomes, and small enigmatic genomes across a large radiation of phyla.</title>
        <authorList>
            <person name="Brown C.T."/>
            <person name="Hug L.A."/>
            <person name="Thomas B.C."/>
            <person name="Sharon I."/>
            <person name="Castelle C.J."/>
            <person name="Singh A."/>
            <person name="Wilkins M.J."/>
            <person name="Williams K.H."/>
            <person name="Banfield J.F."/>
        </authorList>
    </citation>
    <scope>NUCLEOTIDE SEQUENCE [LARGE SCALE GENOMIC DNA]</scope>
</reference>
<dbReference type="PANTHER" id="PTHR43808:SF31">
    <property type="entry name" value="N-ACETYL-L-CITRULLINE DEACETYLASE"/>
    <property type="match status" value="1"/>
</dbReference>
<dbReference type="PANTHER" id="PTHR43808">
    <property type="entry name" value="ACETYLORNITHINE DEACETYLASE"/>
    <property type="match status" value="1"/>
</dbReference>
<sequence>MDILSILCKLITFRTVTGTENQEEVLRLFNWVKKESPSGYTAKIINSGGFNNLIVKNKTKFKHDLILLAHIDVVGGNSSLFEAKKSKNKLIGRGASDMKFAVACFIKLLNETRKLRNFSLKIILTSDEEIGGKNGVLALKKLGEFKNAFAIILPDGGNNFNIVTQEKGLIHIMLTSQGKSAHASKPFEGKNAIETLFSDYKKITKSIEYSNKHGWSNTVCVTKINGGETTNSIPNIASLTLDIRFIEGYTADKLLRKIKQVVSKDTKVEKIASGDFVFVNESNKIVKLLISHARKAKGSKVDKYLDYGTSDARHLTDLDTPILMIKPKSGAHHTDKEWVDLESLSKYYKMLLEFTKSLDETF</sequence>
<keyword evidence="2" id="KW-0378">Hydrolase</keyword>
<evidence type="ECO:0000313" key="5">
    <source>
        <dbReference type="Proteomes" id="UP000034793"/>
    </source>
</evidence>
<evidence type="ECO:0000313" key="4">
    <source>
        <dbReference type="EMBL" id="KKR28512.1"/>
    </source>
</evidence>
<dbReference type="SUPFAM" id="SSF53187">
    <property type="entry name" value="Zn-dependent exopeptidases"/>
    <property type="match status" value="1"/>
</dbReference>
<dbReference type="EMBL" id="LBXL01000048">
    <property type="protein sequence ID" value="KKR28512.1"/>
    <property type="molecule type" value="Genomic_DNA"/>
</dbReference>
<dbReference type="Pfam" id="PF01546">
    <property type="entry name" value="Peptidase_M20"/>
    <property type="match status" value="1"/>
</dbReference>
<dbReference type="InterPro" id="IPR002933">
    <property type="entry name" value="Peptidase_M20"/>
</dbReference>
<proteinExistence type="predicted"/>
<dbReference type="GO" id="GO:0008777">
    <property type="term" value="F:acetylornithine deacetylase activity"/>
    <property type="evidence" value="ECO:0007669"/>
    <property type="project" value="TreeGrafter"/>
</dbReference>